<comment type="caution">
    <text evidence="9">The sequence shown here is derived from an EMBL/GenBank/DDBJ whole genome shotgun (WGS) entry which is preliminary data.</text>
</comment>
<dbReference type="RefSeq" id="WP_062952580.1">
    <property type="nucleotide sequence ID" value="NZ_LPVY01000021.1"/>
</dbReference>
<comment type="subcellular location">
    <subcellularLocation>
        <location evidence="1 7">Cell membrane</location>
        <topology evidence="1 7">Multi-pass membrane protein</topology>
    </subcellularLocation>
</comment>
<dbReference type="Proteomes" id="UP000076335">
    <property type="component" value="Unassembled WGS sequence"/>
</dbReference>
<evidence type="ECO:0000256" key="5">
    <source>
        <dbReference type="ARBA" id="ARBA00022989"/>
    </source>
</evidence>
<organism evidence="9 10">
    <name type="scientific">Thalassospira lucentensis</name>
    <dbReference type="NCBI Taxonomy" id="168935"/>
    <lineage>
        <taxon>Bacteria</taxon>
        <taxon>Pseudomonadati</taxon>
        <taxon>Pseudomonadota</taxon>
        <taxon>Alphaproteobacteria</taxon>
        <taxon>Rhodospirillales</taxon>
        <taxon>Thalassospiraceae</taxon>
        <taxon>Thalassospira</taxon>
    </lineage>
</organism>
<dbReference type="OrthoDB" id="9815445at2"/>
<name>A0A154L1Q4_9PROT</name>
<feature type="domain" description="ABC transmembrane type-1" evidence="8">
    <location>
        <begin position="74"/>
        <end position="259"/>
    </location>
</feature>
<dbReference type="Gene3D" id="1.10.3720.10">
    <property type="entry name" value="MetI-like"/>
    <property type="match status" value="1"/>
</dbReference>
<evidence type="ECO:0000256" key="6">
    <source>
        <dbReference type="ARBA" id="ARBA00023136"/>
    </source>
</evidence>
<dbReference type="GO" id="GO:0055085">
    <property type="term" value="P:transmembrane transport"/>
    <property type="evidence" value="ECO:0007669"/>
    <property type="project" value="InterPro"/>
</dbReference>
<feature type="transmembrane region" description="Helical" evidence="7">
    <location>
        <begin position="105"/>
        <end position="128"/>
    </location>
</feature>
<keyword evidence="2 7" id="KW-0813">Transport</keyword>
<keyword evidence="4 7" id="KW-0812">Transmembrane</keyword>
<dbReference type="InterPro" id="IPR000515">
    <property type="entry name" value="MetI-like"/>
</dbReference>
<dbReference type="SUPFAM" id="SSF161098">
    <property type="entry name" value="MetI-like"/>
    <property type="match status" value="1"/>
</dbReference>
<dbReference type="EMBL" id="LPVY01000021">
    <property type="protein sequence ID" value="KZB61995.1"/>
    <property type="molecule type" value="Genomic_DNA"/>
</dbReference>
<proteinExistence type="inferred from homology"/>
<evidence type="ECO:0000256" key="3">
    <source>
        <dbReference type="ARBA" id="ARBA00022475"/>
    </source>
</evidence>
<evidence type="ECO:0000313" key="10">
    <source>
        <dbReference type="Proteomes" id="UP000076335"/>
    </source>
</evidence>
<protein>
    <submittedName>
        <fullName evidence="9">Sugar ABC transporter permease</fullName>
    </submittedName>
</protein>
<dbReference type="InterPro" id="IPR035906">
    <property type="entry name" value="MetI-like_sf"/>
</dbReference>
<dbReference type="PROSITE" id="PS50928">
    <property type="entry name" value="ABC_TM1"/>
    <property type="match status" value="1"/>
</dbReference>
<dbReference type="CDD" id="cd06261">
    <property type="entry name" value="TM_PBP2"/>
    <property type="match status" value="1"/>
</dbReference>
<evidence type="ECO:0000256" key="2">
    <source>
        <dbReference type="ARBA" id="ARBA00022448"/>
    </source>
</evidence>
<reference evidence="9 10" key="1">
    <citation type="submission" date="2015-12" db="EMBL/GenBank/DDBJ databases">
        <title>Genome sequence of Thalassospira lucentensis MCCC 1A02072.</title>
        <authorList>
            <person name="Lu L."/>
            <person name="Lai Q."/>
            <person name="Shao Z."/>
            <person name="Qian P."/>
        </authorList>
    </citation>
    <scope>NUCLEOTIDE SEQUENCE [LARGE SCALE GENOMIC DNA]</scope>
    <source>
        <strain evidence="9 10">MCCC 1A02072</strain>
    </source>
</reference>
<keyword evidence="6 7" id="KW-0472">Membrane</keyword>
<evidence type="ECO:0000256" key="1">
    <source>
        <dbReference type="ARBA" id="ARBA00004651"/>
    </source>
</evidence>
<dbReference type="GO" id="GO:0005886">
    <property type="term" value="C:plasma membrane"/>
    <property type="evidence" value="ECO:0007669"/>
    <property type="project" value="UniProtKB-SubCell"/>
</dbReference>
<evidence type="ECO:0000259" key="8">
    <source>
        <dbReference type="PROSITE" id="PS50928"/>
    </source>
</evidence>
<evidence type="ECO:0000256" key="4">
    <source>
        <dbReference type="ARBA" id="ARBA00022692"/>
    </source>
</evidence>
<sequence length="275" mass="30575">MMGRISPSNILLLIFTLIAACAWAFPLYWAIVTSLKPEPEVVGSLSFWPQTFDISSYAFALFDTNLVRWYINSIGTSVLITGIVIMISMMCGYALSQLVFPGRRVLFLVVLASFMVPSQALVVSQFVLMHKFGMVNTWGGIILPQVIIPVVVIVYKQFFDSVPRELREAAKLDGCSEFQILFKLYLPLNWGITAALSIITFIMSWNNFLWPFLVTTSEEMMTVTVGITQVGDSFGVQYARDMAVAVMAAMPVAAAYLVFQRRVTQAIMLSSGIKG</sequence>
<keyword evidence="3" id="KW-1003">Cell membrane</keyword>
<comment type="similarity">
    <text evidence="7">Belongs to the binding-protein-dependent transport system permease family.</text>
</comment>
<dbReference type="PANTHER" id="PTHR43744:SF12">
    <property type="entry name" value="ABC TRANSPORTER PERMEASE PROTEIN MG189-RELATED"/>
    <property type="match status" value="1"/>
</dbReference>
<gene>
    <name evidence="9" type="ORF">AUP42_03240</name>
</gene>
<feature type="transmembrane region" description="Helical" evidence="7">
    <location>
        <begin position="180"/>
        <end position="203"/>
    </location>
</feature>
<dbReference type="PROSITE" id="PS51257">
    <property type="entry name" value="PROKAR_LIPOPROTEIN"/>
    <property type="match status" value="1"/>
</dbReference>
<accession>A0A154L1Q4</accession>
<evidence type="ECO:0000256" key="7">
    <source>
        <dbReference type="RuleBase" id="RU363032"/>
    </source>
</evidence>
<dbReference type="PANTHER" id="PTHR43744">
    <property type="entry name" value="ABC TRANSPORTER PERMEASE PROTEIN MG189-RELATED-RELATED"/>
    <property type="match status" value="1"/>
</dbReference>
<dbReference type="AlphaFoldDB" id="A0A154L1Q4"/>
<feature type="transmembrane region" description="Helical" evidence="7">
    <location>
        <begin position="69"/>
        <end position="93"/>
    </location>
</feature>
<dbReference type="Pfam" id="PF00528">
    <property type="entry name" value="BPD_transp_1"/>
    <property type="match status" value="1"/>
</dbReference>
<feature type="transmembrane region" description="Helical" evidence="7">
    <location>
        <begin position="242"/>
        <end position="259"/>
    </location>
</feature>
<keyword evidence="5 7" id="KW-1133">Transmembrane helix</keyword>
<feature type="transmembrane region" description="Helical" evidence="7">
    <location>
        <begin position="140"/>
        <end position="159"/>
    </location>
</feature>
<evidence type="ECO:0000313" key="9">
    <source>
        <dbReference type="EMBL" id="KZB61995.1"/>
    </source>
</evidence>